<keyword evidence="4" id="KW-0812">Transmembrane</keyword>
<dbReference type="Gene3D" id="3.30.450.40">
    <property type="match status" value="1"/>
</dbReference>
<feature type="transmembrane region" description="Helical" evidence="4">
    <location>
        <begin position="38"/>
        <end position="59"/>
    </location>
</feature>
<dbReference type="GO" id="GO:0043709">
    <property type="term" value="P:cell adhesion involved in single-species biofilm formation"/>
    <property type="evidence" value="ECO:0007669"/>
    <property type="project" value="TreeGrafter"/>
</dbReference>
<sequence>MIRPQKKLLFNNRLYYLFFLVSYFVIPIYYGIKFYPGLVKFFLSAYLLTILFCYFIHAFNRSKNNNISFEKDKLLEKINILEEEAKKESYRLSVLSDKIGRYSQLQNLMQILMQSLSLERTAKIIIERIYALVANSNGRVVLYLLDTQKQALTVYKSLGAKNYPAKDIGADIFDSWVFKHQMPLLVEDVNGDFRFNIDKNYALRRYLGSLISVPLFVGKRIIGILRAEHSERERFSSEDLRYLRAFSDIAALSIDNARLYQYTQQLAITDGLTGCYLRQYFMVCLNEEIKQSGKEEAVFSLIMADVDNFKKYNDKFGHIAGDILLTEIAACLRRCSPKGKSIISRYGGEEFIILLSGFDKKQARAVAEEIRKSVEKREIVLRRMKNSATMSIGLCSFPEDGLSGEKLLQVVDKRLYRAKSAGRNKVCFS</sequence>
<gene>
    <name evidence="6" type="ORF">COV72_08435</name>
</gene>
<dbReference type="SUPFAM" id="SSF55781">
    <property type="entry name" value="GAF domain-like"/>
    <property type="match status" value="1"/>
</dbReference>
<comment type="caution">
    <text evidence="6">The sequence shown here is derived from an EMBL/GenBank/DDBJ whole genome shotgun (WGS) entry which is preliminary data.</text>
</comment>
<dbReference type="InterPro" id="IPR029787">
    <property type="entry name" value="Nucleotide_cyclase"/>
</dbReference>
<evidence type="ECO:0000256" key="1">
    <source>
        <dbReference type="ARBA" id="ARBA00012528"/>
    </source>
</evidence>
<dbReference type="GO" id="GO:0005886">
    <property type="term" value="C:plasma membrane"/>
    <property type="evidence" value="ECO:0007669"/>
    <property type="project" value="TreeGrafter"/>
</dbReference>
<dbReference type="SMART" id="SM00065">
    <property type="entry name" value="GAF"/>
    <property type="match status" value="1"/>
</dbReference>
<proteinExistence type="predicted"/>
<keyword evidence="4" id="KW-1133">Transmembrane helix</keyword>
<dbReference type="InterPro" id="IPR043128">
    <property type="entry name" value="Rev_trsase/Diguanyl_cyclase"/>
</dbReference>
<evidence type="ECO:0000259" key="5">
    <source>
        <dbReference type="PROSITE" id="PS50887"/>
    </source>
</evidence>
<protein>
    <recommendedName>
        <fullName evidence="1">diguanylate cyclase</fullName>
        <ecNumber evidence="1">2.7.7.65</ecNumber>
    </recommendedName>
</protein>
<evidence type="ECO:0000313" key="7">
    <source>
        <dbReference type="Proteomes" id="UP000229641"/>
    </source>
</evidence>
<dbReference type="InterPro" id="IPR050469">
    <property type="entry name" value="Diguanylate_Cyclase"/>
</dbReference>
<dbReference type="GO" id="GO:1902201">
    <property type="term" value="P:negative regulation of bacterial-type flagellum-dependent cell motility"/>
    <property type="evidence" value="ECO:0007669"/>
    <property type="project" value="TreeGrafter"/>
</dbReference>
<evidence type="ECO:0000313" key="6">
    <source>
        <dbReference type="EMBL" id="PIQ88324.1"/>
    </source>
</evidence>
<dbReference type="InterPro" id="IPR029016">
    <property type="entry name" value="GAF-like_dom_sf"/>
</dbReference>
<comment type="catalytic activity">
    <reaction evidence="2">
        <text>2 GTP = 3',3'-c-di-GMP + 2 diphosphate</text>
        <dbReference type="Rhea" id="RHEA:24898"/>
        <dbReference type="ChEBI" id="CHEBI:33019"/>
        <dbReference type="ChEBI" id="CHEBI:37565"/>
        <dbReference type="ChEBI" id="CHEBI:58805"/>
        <dbReference type="EC" id="2.7.7.65"/>
    </reaction>
</comment>
<keyword evidence="3" id="KW-0175">Coiled coil</keyword>
<dbReference type="EC" id="2.7.7.65" evidence="1"/>
<dbReference type="Pfam" id="PF01590">
    <property type="entry name" value="GAF"/>
    <property type="match status" value="1"/>
</dbReference>
<accession>A0A2H0LXC8</accession>
<dbReference type="Gene3D" id="3.30.70.270">
    <property type="match status" value="1"/>
</dbReference>
<dbReference type="GO" id="GO:0052621">
    <property type="term" value="F:diguanylate cyclase activity"/>
    <property type="evidence" value="ECO:0007669"/>
    <property type="project" value="UniProtKB-EC"/>
</dbReference>
<dbReference type="PROSITE" id="PS50887">
    <property type="entry name" value="GGDEF"/>
    <property type="match status" value="1"/>
</dbReference>
<feature type="transmembrane region" description="Helical" evidence="4">
    <location>
        <begin position="14"/>
        <end position="32"/>
    </location>
</feature>
<dbReference type="PANTHER" id="PTHR45138:SF9">
    <property type="entry name" value="DIGUANYLATE CYCLASE DGCM-RELATED"/>
    <property type="match status" value="1"/>
</dbReference>
<reference evidence="6 7" key="1">
    <citation type="submission" date="2017-09" db="EMBL/GenBank/DDBJ databases">
        <title>Depth-based differentiation of microbial function through sediment-hosted aquifers and enrichment of novel symbionts in the deep terrestrial subsurface.</title>
        <authorList>
            <person name="Probst A.J."/>
            <person name="Ladd B."/>
            <person name="Jarett J.K."/>
            <person name="Geller-Mcgrath D.E."/>
            <person name="Sieber C.M."/>
            <person name="Emerson J.B."/>
            <person name="Anantharaman K."/>
            <person name="Thomas B.C."/>
            <person name="Malmstrom R."/>
            <person name="Stieglmeier M."/>
            <person name="Klingl A."/>
            <person name="Woyke T."/>
            <person name="Ryan C.M."/>
            <person name="Banfield J.F."/>
        </authorList>
    </citation>
    <scope>NUCLEOTIDE SEQUENCE [LARGE SCALE GENOMIC DNA]</scope>
    <source>
        <strain evidence="6">CG11_big_fil_rev_8_21_14_0_20_42_13</strain>
    </source>
</reference>
<dbReference type="CDD" id="cd01949">
    <property type="entry name" value="GGDEF"/>
    <property type="match status" value="1"/>
</dbReference>
<keyword evidence="4" id="KW-0472">Membrane</keyword>
<evidence type="ECO:0000256" key="2">
    <source>
        <dbReference type="ARBA" id="ARBA00034247"/>
    </source>
</evidence>
<evidence type="ECO:0000256" key="4">
    <source>
        <dbReference type="SAM" id="Phobius"/>
    </source>
</evidence>
<dbReference type="SMART" id="SM00267">
    <property type="entry name" value="GGDEF"/>
    <property type="match status" value="1"/>
</dbReference>
<dbReference type="InterPro" id="IPR000160">
    <property type="entry name" value="GGDEF_dom"/>
</dbReference>
<dbReference type="EMBL" id="PCWA01000109">
    <property type="protein sequence ID" value="PIQ88324.1"/>
    <property type="molecule type" value="Genomic_DNA"/>
</dbReference>
<evidence type="ECO:0000256" key="3">
    <source>
        <dbReference type="SAM" id="Coils"/>
    </source>
</evidence>
<feature type="domain" description="GGDEF" evidence="5">
    <location>
        <begin position="297"/>
        <end position="429"/>
    </location>
</feature>
<dbReference type="InterPro" id="IPR003018">
    <property type="entry name" value="GAF"/>
</dbReference>
<dbReference type="FunFam" id="3.30.70.270:FF:000001">
    <property type="entry name" value="Diguanylate cyclase domain protein"/>
    <property type="match status" value="1"/>
</dbReference>
<dbReference type="Proteomes" id="UP000229641">
    <property type="component" value="Unassembled WGS sequence"/>
</dbReference>
<dbReference type="AlphaFoldDB" id="A0A2H0LXC8"/>
<dbReference type="Pfam" id="PF00990">
    <property type="entry name" value="GGDEF"/>
    <property type="match status" value="1"/>
</dbReference>
<dbReference type="NCBIfam" id="TIGR00254">
    <property type="entry name" value="GGDEF"/>
    <property type="match status" value="1"/>
</dbReference>
<dbReference type="SUPFAM" id="SSF55073">
    <property type="entry name" value="Nucleotide cyclase"/>
    <property type="match status" value="1"/>
</dbReference>
<name>A0A2H0LXC8_9BACT</name>
<feature type="coiled-coil region" evidence="3">
    <location>
        <begin position="64"/>
        <end position="91"/>
    </location>
</feature>
<dbReference type="PANTHER" id="PTHR45138">
    <property type="entry name" value="REGULATORY COMPONENTS OF SENSORY TRANSDUCTION SYSTEM"/>
    <property type="match status" value="1"/>
</dbReference>
<organism evidence="6 7">
    <name type="scientific">Candidatus Ghiorseimicrobium undicola</name>
    <dbReference type="NCBI Taxonomy" id="1974746"/>
    <lineage>
        <taxon>Bacteria</taxon>
        <taxon>Pseudomonadati</taxon>
        <taxon>Candidatus Omnitrophota</taxon>
        <taxon>Candidatus Ghiorseimicrobium</taxon>
    </lineage>
</organism>